<proteinExistence type="predicted"/>
<dbReference type="AlphaFoldDB" id="A0A8C5DMX8"/>
<feature type="region of interest" description="Disordered" evidence="1">
    <location>
        <begin position="159"/>
        <end position="178"/>
    </location>
</feature>
<protein>
    <submittedName>
        <fullName evidence="2">Uncharacterized protein</fullName>
    </submittedName>
</protein>
<organism evidence="2 3">
    <name type="scientific">Gouania willdenowi</name>
    <name type="common">Blunt-snouted clingfish</name>
    <name type="synonym">Lepadogaster willdenowi</name>
    <dbReference type="NCBI Taxonomy" id="441366"/>
    <lineage>
        <taxon>Eukaryota</taxon>
        <taxon>Metazoa</taxon>
        <taxon>Chordata</taxon>
        <taxon>Craniata</taxon>
        <taxon>Vertebrata</taxon>
        <taxon>Euteleostomi</taxon>
        <taxon>Actinopterygii</taxon>
        <taxon>Neopterygii</taxon>
        <taxon>Teleostei</taxon>
        <taxon>Neoteleostei</taxon>
        <taxon>Acanthomorphata</taxon>
        <taxon>Ovalentaria</taxon>
        <taxon>Blenniimorphae</taxon>
        <taxon>Blenniiformes</taxon>
        <taxon>Gobiesocoidei</taxon>
        <taxon>Gobiesocidae</taxon>
        <taxon>Gobiesocinae</taxon>
        <taxon>Gouania</taxon>
    </lineage>
</organism>
<dbReference type="Ensembl" id="ENSGWIT00000010338.1">
    <property type="protein sequence ID" value="ENSGWIP00000009273.1"/>
    <property type="gene ID" value="ENSGWIG00000005516.1"/>
</dbReference>
<sequence length="193" mass="21632">MSFLLLSIQRVVQHQLSKLAPVVAGLDVRYEVLVCAQLVGAQGVGAHVLVLCALQREARAGRGGLRDVQVKLAPRETGRIIINVQYLHFHSLLSVYFLVDKEDARICARTKSTTQAQKQQAHNQSSHGHPAASGESVIHLSCVRKITSTKHLCPHKTRQHMENRVCDKREKGRRRKKKNPDFSLLHLCVKTLN</sequence>
<dbReference type="Proteomes" id="UP000694680">
    <property type="component" value="Chromosome 10"/>
</dbReference>
<evidence type="ECO:0000313" key="3">
    <source>
        <dbReference type="Proteomes" id="UP000694680"/>
    </source>
</evidence>
<reference evidence="2" key="1">
    <citation type="submission" date="2020-06" db="EMBL/GenBank/DDBJ databases">
        <authorList>
            <consortium name="Wellcome Sanger Institute Data Sharing"/>
        </authorList>
    </citation>
    <scope>NUCLEOTIDE SEQUENCE [LARGE SCALE GENOMIC DNA]</scope>
</reference>
<reference evidence="2" key="3">
    <citation type="submission" date="2025-09" db="UniProtKB">
        <authorList>
            <consortium name="Ensembl"/>
        </authorList>
    </citation>
    <scope>IDENTIFICATION</scope>
</reference>
<evidence type="ECO:0000256" key="1">
    <source>
        <dbReference type="SAM" id="MobiDB-lite"/>
    </source>
</evidence>
<name>A0A8C5DMX8_GOUWI</name>
<evidence type="ECO:0000313" key="2">
    <source>
        <dbReference type="Ensembl" id="ENSGWIP00000009273.1"/>
    </source>
</evidence>
<feature type="compositionally biased region" description="Basic and acidic residues" evidence="1">
    <location>
        <begin position="159"/>
        <end position="170"/>
    </location>
</feature>
<reference evidence="2" key="2">
    <citation type="submission" date="2025-08" db="UniProtKB">
        <authorList>
            <consortium name="Ensembl"/>
        </authorList>
    </citation>
    <scope>IDENTIFICATION</scope>
</reference>
<keyword evidence="3" id="KW-1185">Reference proteome</keyword>
<accession>A0A8C5DMX8</accession>